<dbReference type="GO" id="GO:0005524">
    <property type="term" value="F:ATP binding"/>
    <property type="evidence" value="ECO:0007669"/>
    <property type="project" value="UniProtKB-KW"/>
</dbReference>
<dbReference type="GO" id="GO:0000155">
    <property type="term" value="F:phosphorelay sensor kinase activity"/>
    <property type="evidence" value="ECO:0007669"/>
    <property type="project" value="InterPro"/>
</dbReference>
<dbReference type="Pfam" id="PF16927">
    <property type="entry name" value="HisKA_7TM"/>
    <property type="match status" value="2"/>
</dbReference>
<dbReference type="EMBL" id="MEUA01000066">
    <property type="protein sequence ID" value="OGC12777.1"/>
    <property type="molecule type" value="Genomic_DNA"/>
</dbReference>
<dbReference type="Gene3D" id="3.30.450.40">
    <property type="match status" value="1"/>
</dbReference>
<dbReference type="InterPro" id="IPR036097">
    <property type="entry name" value="HisK_dim/P_sf"/>
</dbReference>
<feature type="transmembrane region" description="Helical" evidence="9">
    <location>
        <begin position="103"/>
        <end position="123"/>
    </location>
</feature>
<feature type="transmembrane region" description="Helical" evidence="9">
    <location>
        <begin position="427"/>
        <end position="449"/>
    </location>
</feature>
<keyword evidence="9" id="KW-1133">Transmembrane helix</keyword>
<feature type="transmembrane region" description="Helical" evidence="9">
    <location>
        <begin position="322"/>
        <end position="342"/>
    </location>
</feature>
<keyword evidence="3" id="KW-0597">Phosphoprotein</keyword>
<dbReference type="CDD" id="cd00082">
    <property type="entry name" value="HisKA"/>
    <property type="match status" value="1"/>
</dbReference>
<evidence type="ECO:0000256" key="9">
    <source>
        <dbReference type="SAM" id="Phobius"/>
    </source>
</evidence>
<evidence type="ECO:0000259" key="11">
    <source>
        <dbReference type="PROSITE" id="PS50112"/>
    </source>
</evidence>
<evidence type="ECO:0000313" key="13">
    <source>
        <dbReference type="Proteomes" id="UP000177905"/>
    </source>
</evidence>
<dbReference type="InterPro" id="IPR036890">
    <property type="entry name" value="HATPase_C_sf"/>
</dbReference>
<feature type="domain" description="Histidine kinase" evidence="10">
    <location>
        <begin position="879"/>
        <end position="1091"/>
    </location>
</feature>
<dbReference type="Pfam" id="PF13426">
    <property type="entry name" value="PAS_9"/>
    <property type="match status" value="1"/>
</dbReference>
<dbReference type="SMART" id="SM00387">
    <property type="entry name" value="HATPase_c"/>
    <property type="match status" value="1"/>
</dbReference>
<keyword evidence="5" id="KW-0547">Nucleotide-binding</keyword>
<keyword evidence="9" id="KW-0812">Transmembrane</keyword>
<comment type="catalytic activity">
    <reaction evidence="1">
        <text>ATP + protein L-histidine = ADP + protein N-phospho-L-histidine.</text>
        <dbReference type="EC" id="2.7.13.3"/>
    </reaction>
</comment>
<evidence type="ECO:0000256" key="7">
    <source>
        <dbReference type="ARBA" id="ARBA00022840"/>
    </source>
</evidence>
<comment type="caution">
    <text evidence="12">The sequence shown here is derived from an EMBL/GenBank/DDBJ whole genome shotgun (WGS) entry which is preliminary data.</text>
</comment>
<dbReference type="InterPro" id="IPR003594">
    <property type="entry name" value="HATPase_dom"/>
</dbReference>
<dbReference type="Gene3D" id="3.30.450.20">
    <property type="entry name" value="PAS domain"/>
    <property type="match status" value="1"/>
</dbReference>
<feature type="transmembrane region" description="Helical" evidence="9">
    <location>
        <begin position="525"/>
        <end position="547"/>
    </location>
</feature>
<dbReference type="AlphaFoldDB" id="A0A1F4RX99"/>
<dbReference type="PRINTS" id="PR00344">
    <property type="entry name" value="BCTRLSENSOR"/>
</dbReference>
<dbReference type="Proteomes" id="UP000177905">
    <property type="component" value="Unassembled WGS sequence"/>
</dbReference>
<feature type="transmembrane region" description="Helical" evidence="9">
    <location>
        <begin position="237"/>
        <end position="259"/>
    </location>
</feature>
<keyword evidence="8" id="KW-0902">Two-component regulatory system</keyword>
<dbReference type="SUPFAM" id="SSF55781">
    <property type="entry name" value="GAF domain-like"/>
    <property type="match status" value="1"/>
</dbReference>
<reference evidence="12 13" key="1">
    <citation type="journal article" date="2016" name="Nat. Commun.">
        <title>Thousands of microbial genomes shed light on interconnected biogeochemical processes in an aquifer system.</title>
        <authorList>
            <person name="Anantharaman K."/>
            <person name="Brown C.T."/>
            <person name="Hug L.A."/>
            <person name="Sharon I."/>
            <person name="Castelle C.J."/>
            <person name="Probst A.J."/>
            <person name="Thomas B.C."/>
            <person name="Singh A."/>
            <person name="Wilkins M.J."/>
            <person name="Karaoz U."/>
            <person name="Brodie E.L."/>
            <person name="Williams K.H."/>
            <person name="Hubbard S.S."/>
            <person name="Banfield J.F."/>
        </authorList>
    </citation>
    <scope>NUCLEOTIDE SEQUENCE [LARGE SCALE GENOMIC DNA]</scope>
</reference>
<accession>A0A1F4RX99</accession>
<protein>
    <recommendedName>
        <fullName evidence="2">histidine kinase</fullName>
        <ecNumber evidence="2">2.7.13.3</ecNumber>
    </recommendedName>
</protein>
<dbReference type="PANTHER" id="PTHR43065:SF10">
    <property type="entry name" value="PEROXIDE STRESS-ACTIVATED HISTIDINE KINASE MAK3"/>
    <property type="match status" value="1"/>
</dbReference>
<dbReference type="InterPro" id="IPR035965">
    <property type="entry name" value="PAS-like_dom_sf"/>
</dbReference>
<dbReference type="PROSITE" id="PS50109">
    <property type="entry name" value="HIS_KIN"/>
    <property type="match status" value="1"/>
</dbReference>
<dbReference type="NCBIfam" id="TIGR00229">
    <property type="entry name" value="sensory_box"/>
    <property type="match status" value="1"/>
</dbReference>
<dbReference type="PANTHER" id="PTHR43065">
    <property type="entry name" value="SENSOR HISTIDINE KINASE"/>
    <property type="match status" value="1"/>
</dbReference>
<dbReference type="SUPFAM" id="SSF47384">
    <property type="entry name" value="Homodimeric domain of signal transducing histidine kinase"/>
    <property type="match status" value="1"/>
</dbReference>
<sequence>MDILIDLNSLILLIPIIINLGLGIFIFFTNPRNNSNRLFSFILFLISFWSITFLLFLRLKDPNLALVFRRLTPIGSSLIAGFLLYFSLIFPESEKKPSFLWKFICFVPGIFFAVASIFSPLMITSYTIENPKFPFIGHPNLGILYDFFTVYLISYFIAFSYNLYKKYLSYSGNEKRQLFYILTGVGITIFLAAFITLIMPIFGIIKFFTIAPALTLIIDHFISLAMVRHGLFGCKNYWKNIGFITFGIIIGIGIIACILVGRFDFIFTFIVSTSLIFLSILIYTADRNNGKNISFTLISISLVFWNLFTFMLKYLYADPTNFFWLKSINISMVFVPALFLYFSKVFPYEPKKVLSLEKLLIFVPALLLTLFIITNKIITGIKLIENKHEYMVGWAQPLFVGYFFIFFSLAFFNLYRSLKKSHGTQAIQLRYIFFGFALNAIIGLITNLLLPTIGITQFILIGPGSTIIFIGVTAYTIVRHRLMDIEIVIQKGVIYTTLTSLIIATYVFMVVLSEQLLKRTFGYNSTLVSGLVAIIIAIFFHPLLTFLKNTTSKYFYPKHYDYKKVLKEISHKIAIQIRMDDLAKLLASTFTKIMHTSEVALLILNKGKARYISVPIEFSEGESKYKRIEIDQHSPIANGLKTTKDVLFDDEIKSEILRLQALRKKDNPELLSLLDIKEEMESLGGSLWVPIFSGEELTGIIFLGSKLLGDTYTLEEITLLITLAKHISTAFENTNLYEEVLSIKNYTQDILDTMPSGVLTISTEGSIITFNPMAEHITGLITKDIIGKNFKNIFSPENPISLTIYAALNNKCFTNFEANIIPEDKESMPISLTSTLLKNSQEKITGVLLTITNLAQIRSLKEKLKQTDKINALGTMAASMAHEIKNPLSSMKVLSQLLPLKYDDKEFRGKIIEIIPKEVSRIDRVIESLLNFARSTAPQFIETDINKLIDKDVKYFYEQAKNNGIKITTNYAELPQIKCDTDQLTQVFSNLILNAIQAMPEGGELKITTGEGQKIDSTLCGIKITISDTGHGISKENLKKLFDPFFTTKSAGTGLGLTISKSIIESHSGTMEVSSIQGKGTTFTINLPLKQKI</sequence>
<evidence type="ECO:0000256" key="2">
    <source>
        <dbReference type="ARBA" id="ARBA00012438"/>
    </source>
</evidence>
<dbReference type="CDD" id="cd00130">
    <property type="entry name" value="PAS"/>
    <property type="match status" value="1"/>
</dbReference>
<gene>
    <name evidence="12" type="ORF">A2290_01985</name>
</gene>
<evidence type="ECO:0000313" key="12">
    <source>
        <dbReference type="EMBL" id="OGC12777.1"/>
    </source>
</evidence>
<dbReference type="SMART" id="SM00388">
    <property type="entry name" value="HisKA"/>
    <property type="match status" value="1"/>
</dbReference>
<feature type="transmembrane region" description="Helical" evidence="9">
    <location>
        <begin position="265"/>
        <end position="283"/>
    </location>
</feature>
<evidence type="ECO:0000256" key="1">
    <source>
        <dbReference type="ARBA" id="ARBA00000085"/>
    </source>
</evidence>
<dbReference type="InterPro" id="IPR000014">
    <property type="entry name" value="PAS"/>
</dbReference>
<dbReference type="Gene3D" id="1.10.287.130">
    <property type="match status" value="1"/>
</dbReference>
<feature type="transmembrane region" description="Helical" evidence="9">
    <location>
        <begin position="493"/>
        <end position="513"/>
    </location>
</feature>
<feature type="transmembrane region" description="Helical" evidence="9">
    <location>
        <begin position="71"/>
        <end position="91"/>
    </location>
</feature>
<dbReference type="Pfam" id="PF02518">
    <property type="entry name" value="HATPase_c"/>
    <property type="match status" value="1"/>
</dbReference>
<evidence type="ECO:0000256" key="5">
    <source>
        <dbReference type="ARBA" id="ARBA00022741"/>
    </source>
</evidence>
<keyword evidence="7" id="KW-0067">ATP-binding</keyword>
<feature type="transmembrane region" description="Helical" evidence="9">
    <location>
        <begin position="143"/>
        <end position="164"/>
    </location>
</feature>
<dbReference type="SUPFAM" id="SSF55874">
    <property type="entry name" value="ATPase domain of HSP90 chaperone/DNA topoisomerase II/histidine kinase"/>
    <property type="match status" value="1"/>
</dbReference>
<feature type="transmembrane region" description="Helical" evidence="9">
    <location>
        <begin position="178"/>
        <end position="198"/>
    </location>
</feature>
<feature type="transmembrane region" description="Helical" evidence="9">
    <location>
        <begin position="394"/>
        <end position="415"/>
    </location>
</feature>
<evidence type="ECO:0000256" key="3">
    <source>
        <dbReference type="ARBA" id="ARBA00022553"/>
    </source>
</evidence>
<dbReference type="InterPro" id="IPR003661">
    <property type="entry name" value="HisK_dim/P_dom"/>
</dbReference>
<evidence type="ECO:0000256" key="4">
    <source>
        <dbReference type="ARBA" id="ARBA00022679"/>
    </source>
</evidence>
<name>A0A1F4RX99_UNCSA</name>
<dbReference type="InterPro" id="IPR031621">
    <property type="entry name" value="HisKA_7TM"/>
</dbReference>
<dbReference type="FunFam" id="3.30.565.10:FF:000006">
    <property type="entry name" value="Sensor histidine kinase WalK"/>
    <property type="match status" value="1"/>
</dbReference>
<proteinExistence type="predicted"/>
<dbReference type="EC" id="2.7.13.3" evidence="2"/>
<dbReference type="Pfam" id="PF00512">
    <property type="entry name" value="HisKA"/>
    <property type="match status" value="1"/>
</dbReference>
<evidence type="ECO:0000256" key="8">
    <source>
        <dbReference type="ARBA" id="ARBA00023012"/>
    </source>
</evidence>
<dbReference type="InterPro" id="IPR029016">
    <property type="entry name" value="GAF-like_dom_sf"/>
</dbReference>
<feature type="transmembrane region" description="Helical" evidence="9">
    <location>
        <begin position="204"/>
        <end position="225"/>
    </location>
</feature>
<keyword evidence="6" id="KW-0418">Kinase</keyword>
<dbReference type="Gene3D" id="3.30.565.10">
    <property type="entry name" value="Histidine kinase-like ATPase, C-terminal domain"/>
    <property type="match status" value="1"/>
</dbReference>
<evidence type="ECO:0000259" key="10">
    <source>
        <dbReference type="PROSITE" id="PS50109"/>
    </source>
</evidence>
<keyword evidence="4" id="KW-0808">Transferase</keyword>
<dbReference type="SMART" id="SM00091">
    <property type="entry name" value="PAS"/>
    <property type="match status" value="1"/>
</dbReference>
<organism evidence="12 13">
    <name type="scientific">candidate division WOR-1 bacterium RIFOXYB2_FULL_36_35</name>
    <dbReference type="NCBI Taxonomy" id="1802578"/>
    <lineage>
        <taxon>Bacteria</taxon>
        <taxon>Bacillati</taxon>
        <taxon>Saganbacteria</taxon>
    </lineage>
</organism>
<dbReference type="InterPro" id="IPR005467">
    <property type="entry name" value="His_kinase_dom"/>
</dbReference>
<feature type="transmembrane region" description="Helical" evidence="9">
    <location>
        <begin position="455"/>
        <end position="478"/>
    </location>
</feature>
<keyword evidence="9" id="KW-0472">Membrane</keyword>
<feature type="transmembrane region" description="Helical" evidence="9">
    <location>
        <begin position="295"/>
        <end position="316"/>
    </location>
</feature>
<dbReference type="PROSITE" id="PS50112">
    <property type="entry name" value="PAS"/>
    <property type="match status" value="1"/>
</dbReference>
<evidence type="ECO:0000256" key="6">
    <source>
        <dbReference type="ARBA" id="ARBA00022777"/>
    </source>
</evidence>
<feature type="transmembrane region" description="Helical" evidence="9">
    <location>
        <begin position="354"/>
        <end position="374"/>
    </location>
</feature>
<dbReference type="SUPFAM" id="SSF55785">
    <property type="entry name" value="PYP-like sensor domain (PAS domain)"/>
    <property type="match status" value="1"/>
</dbReference>
<dbReference type="InterPro" id="IPR004358">
    <property type="entry name" value="Sig_transdc_His_kin-like_C"/>
</dbReference>
<feature type="domain" description="PAS" evidence="11">
    <location>
        <begin position="743"/>
        <end position="798"/>
    </location>
</feature>
<feature type="transmembrane region" description="Helical" evidence="9">
    <location>
        <begin position="12"/>
        <end position="29"/>
    </location>
</feature>
<feature type="transmembrane region" description="Helical" evidence="9">
    <location>
        <begin position="41"/>
        <end position="59"/>
    </location>
</feature>